<proteinExistence type="predicted"/>
<dbReference type="InterPro" id="IPR006035">
    <property type="entry name" value="Ureohydrolase"/>
</dbReference>
<reference evidence="1" key="1">
    <citation type="journal article" date="2021" name="PeerJ">
        <title>Extensive microbial diversity within the chicken gut microbiome revealed by metagenomics and culture.</title>
        <authorList>
            <person name="Gilroy R."/>
            <person name="Ravi A."/>
            <person name="Getino M."/>
            <person name="Pursley I."/>
            <person name="Horton D.L."/>
            <person name="Alikhan N.F."/>
            <person name="Baker D."/>
            <person name="Gharbi K."/>
            <person name="Hall N."/>
            <person name="Watson M."/>
            <person name="Adriaenssens E.M."/>
            <person name="Foster-Nyarko E."/>
            <person name="Jarju S."/>
            <person name="Secka A."/>
            <person name="Antonio M."/>
            <person name="Oren A."/>
            <person name="Chaudhuri R.R."/>
            <person name="La Ragione R."/>
            <person name="Hildebrand F."/>
            <person name="Pallen M.J."/>
        </authorList>
    </citation>
    <scope>NUCLEOTIDE SEQUENCE</scope>
    <source>
        <strain evidence="1">CHK188-4685</strain>
    </source>
</reference>
<dbReference type="AlphaFoldDB" id="A0A9D2L6C9"/>
<organism evidence="1 2">
    <name type="scientific">Candidatus Enterocloster faecavium</name>
    <dbReference type="NCBI Taxonomy" id="2838560"/>
    <lineage>
        <taxon>Bacteria</taxon>
        <taxon>Bacillati</taxon>
        <taxon>Bacillota</taxon>
        <taxon>Clostridia</taxon>
        <taxon>Lachnospirales</taxon>
        <taxon>Lachnospiraceae</taxon>
        <taxon>Enterocloster</taxon>
    </lineage>
</organism>
<dbReference type="GO" id="GO:0033389">
    <property type="term" value="P:putrescine biosynthetic process from arginine, via agmatine"/>
    <property type="evidence" value="ECO:0007669"/>
    <property type="project" value="TreeGrafter"/>
</dbReference>
<dbReference type="Proteomes" id="UP000886804">
    <property type="component" value="Unassembled WGS sequence"/>
</dbReference>
<dbReference type="Pfam" id="PF00491">
    <property type="entry name" value="Arginase"/>
    <property type="match status" value="1"/>
</dbReference>
<reference evidence="1" key="2">
    <citation type="submission" date="2021-04" db="EMBL/GenBank/DDBJ databases">
        <authorList>
            <person name="Gilroy R."/>
        </authorList>
    </citation>
    <scope>NUCLEOTIDE SEQUENCE</scope>
    <source>
        <strain evidence="1">CHK188-4685</strain>
    </source>
</reference>
<dbReference type="PANTHER" id="PTHR11358:SF41">
    <property type="entry name" value="ARGINASE"/>
    <property type="match status" value="1"/>
</dbReference>
<dbReference type="InterPro" id="IPR023696">
    <property type="entry name" value="Ureohydrolase_dom_sf"/>
</dbReference>
<dbReference type="GO" id="GO:0008783">
    <property type="term" value="F:agmatinase activity"/>
    <property type="evidence" value="ECO:0007669"/>
    <property type="project" value="TreeGrafter"/>
</dbReference>
<gene>
    <name evidence="1" type="ORF">H9716_02870</name>
</gene>
<accession>A0A9D2L6C9</accession>
<dbReference type="EMBL" id="DWYS01000038">
    <property type="protein sequence ID" value="HJB06789.1"/>
    <property type="molecule type" value="Genomic_DNA"/>
</dbReference>
<dbReference type="SUPFAM" id="SSF52768">
    <property type="entry name" value="Arginase/deacetylase"/>
    <property type="match status" value="1"/>
</dbReference>
<protein>
    <submittedName>
        <fullName evidence="1">Arginase family protein</fullName>
    </submittedName>
</protein>
<dbReference type="Gene3D" id="3.40.800.10">
    <property type="entry name" value="Ureohydrolase domain"/>
    <property type="match status" value="1"/>
</dbReference>
<name>A0A9D2L6C9_9FIRM</name>
<sequence>MAQVVILDFSGVYGRMRFWEHENAVWLDFKNLEGTNCYCDDEAAETITEQMRKLGAEGIHFLDSGNYHYATKLWTDQIRCPFDLLVLDHHTDMQQPAFGGILSCGGWLRMALEENPFLQRVCLIGPSEEMAAEDGLEEFRDRLVFGDEERMRTGFWRAFLHEGEPGRRRPLYISLDKDILCAEEAAVNWDQGTAALPEVMEVLKTAAQARLVLGADLCGENPQEMEDGQQLLRADLLNERLLKMLKGQMGVKESKEGDKQHEILRFAD</sequence>
<dbReference type="PANTHER" id="PTHR11358">
    <property type="entry name" value="ARGINASE/AGMATINASE"/>
    <property type="match status" value="1"/>
</dbReference>
<comment type="caution">
    <text evidence="1">The sequence shown here is derived from an EMBL/GenBank/DDBJ whole genome shotgun (WGS) entry which is preliminary data.</text>
</comment>
<evidence type="ECO:0000313" key="2">
    <source>
        <dbReference type="Proteomes" id="UP000886804"/>
    </source>
</evidence>
<dbReference type="GO" id="GO:0046872">
    <property type="term" value="F:metal ion binding"/>
    <property type="evidence" value="ECO:0007669"/>
    <property type="project" value="InterPro"/>
</dbReference>
<evidence type="ECO:0000313" key="1">
    <source>
        <dbReference type="EMBL" id="HJB06789.1"/>
    </source>
</evidence>